<organism evidence="1 2">
    <name type="scientific">Luteolibacter luteus</name>
    <dbReference type="NCBI Taxonomy" id="2728835"/>
    <lineage>
        <taxon>Bacteria</taxon>
        <taxon>Pseudomonadati</taxon>
        <taxon>Verrucomicrobiota</taxon>
        <taxon>Verrucomicrobiia</taxon>
        <taxon>Verrucomicrobiales</taxon>
        <taxon>Verrucomicrobiaceae</taxon>
        <taxon>Luteolibacter</taxon>
    </lineage>
</organism>
<gene>
    <name evidence="1" type="ORF">HHL09_07315</name>
</gene>
<keyword evidence="2" id="KW-1185">Reference proteome</keyword>
<sequence>MRTITALLLMAGPLSAYTLHEWGTFTTVAGSDGVLLEGLDREEAPLPRFTYSHAGLENGNIPRIDGRPVKGFMRRPLSGVTVKMETPVIYFHSDKAFDVKVKVGFSGGTISQWYPDRSGGEKLPPLPPLPDNPTPADHAKRVLDFSKPYSGSIEWQARVLSPEESRNAILFRPGETLHWMRPRVPEANAVRTAKGETEGFLFYRGIGNFDPGLRTTVSSDETLHLENRSGGQIPFAFVFEREGLTTRWSLVKGGLAERGKAEVPKSTMSSSELTEEMIAAGIWETPFPEPVYREMVAGLTATGLLKSEATAMVETWWESYFETEGLRVFWVLPESKTGAILPLEVSPAPEKQVRVLVGRSEVIRPRKEQEWLTLSRSKDPNHLANWDYTVKNDRFGRAYQLRVEALSATAAKTD</sequence>
<dbReference type="AlphaFoldDB" id="A0A858RGC3"/>
<dbReference type="EMBL" id="CP051774">
    <property type="protein sequence ID" value="QJE95604.1"/>
    <property type="molecule type" value="Genomic_DNA"/>
</dbReference>
<dbReference type="RefSeq" id="WP_169453918.1">
    <property type="nucleotide sequence ID" value="NZ_CP051774.1"/>
</dbReference>
<accession>A0A858RGC3</accession>
<name>A0A858RGC3_9BACT</name>
<evidence type="ECO:0000313" key="1">
    <source>
        <dbReference type="EMBL" id="QJE95604.1"/>
    </source>
</evidence>
<evidence type="ECO:0000313" key="2">
    <source>
        <dbReference type="Proteomes" id="UP000501812"/>
    </source>
</evidence>
<proteinExistence type="predicted"/>
<dbReference type="KEGG" id="luo:HHL09_07315"/>
<dbReference type="Proteomes" id="UP000501812">
    <property type="component" value="Chromosome"/>
</dbReference>
<reference evidence="1 2" key="1">
    <citation type="submission" date="2020-04" db="EMBL/GenBank/DDBJ databases">
        <title>Luteolibacter sp. G-1-1-1 isolated from soil.</title>
        <authorList>
            <person name="Dahal R.H."/>
        </authorList>
    </citation>
    <scope>NUCLEOTIDE SEQUENCE [LARGE SCALE GENOMIC DNA]</scope>
    <source>
        <strain evidence="1 2">G-1-1-1</strain>
    </source>
</reference>
<protein>
    <submittedName>
        <fullName evidence="1">Uncharacterized protein</fullName>
    </submittedName>
</protein>